<dbReference type="GO" id="GO:0051082">
    <property type="term" value="F:unfolded protein binding"/>
    <property type="evidence" value="ECO:0007669"/>
    <property type="project" value="InterPro"/>
</dbReference>
<dbReference type="SUPFAM" id="SSF46565">
    <property type="entry name" value="Chaperone J-domain"/>
    <property type="match status" value="1"/>
</dbReference>
<name>A0A0F9DME0_9ZZZZ</name>
<evidence type="ECO:0000259" key="8">
    <source>
        <dbReference type="PROSITE" id="PS51188"/>
    </source>
</evidence>
<dbReference type="Pfam" id="PF00684">
    <property type="entry name" value="DnaJ_CXXCXGXG"/>
    <property type="match status" value="1"/>
</dbReference>
<evidence type="ECO:0000256" key="2">
    <source>
        <dbReference type="ARBA" id="ARBA00022737"/>
    </source>
</evidence>
<feature type="domain" description="J" evidence="7">
    <location>
        <begin position="4"/>
        <end position="70"/>
    </location>
</feature>
<keyword evidence="1" id="KW-0479">Metal-binding</keyword>
<dbReference type="EMBL" id="LAZR01028351">
    <property type="protein sequence ID" value="KKL62883.1"/>
    <property type="molecule type" value="Genomic_DNA"/>
</dbReference>
<dbReference type="GO" id="GO:0008270">
    <property type="term" value="F:zinc ion binding"/>
    <property type="evidence" value="ECO:0007669"/>
    <property type="project" value="UniProtKB-KW"/>
</dbReference>
<dbReference type="AlphaFoldDB" id="A0A0F9DME0"/>
<evidence type="ECO:0008006" key="10">
    <source>
        <dbReference type="Google" id="ProtNLM"/>
    </source>
</evidence>
<proteinExistence type="predicted"/>
<dbReference type="Pfam" id="PF00226">
    <property type="entry name" value="DnaJ"/>
    <property type="match status" value="1"/>
</dbReference>
<dbReference type="CDD" id="cd06257">
    <property type="entry name" value="DnaJ"/>
    <property type="match status" value="1"/>
</dbReference>
<dbReference type="SUPFAM" id="SSF49493">
    <property type="entry name" value="HSP40/DnaJ peptide-binding domain"/>
    <property type="match status" value="1"/>
</dbReference>
<dbReference type="PROSITE" id="PS50076">
    <property type="entry name" value="DNAJ_2"/>
    <property type="match status" value="1"/>
</dbReference>
<gene>
    <name evidence="9" type="ORF">LCGC14_2180700</name>
</gene>
<evidence type="ECO:0000259" key="7">
    <source>
        <dbReference type="PROSITE" id="PS50076"/>
    </source>
</evidence>
<evidence type="ECO:0000256" key="5">
    <source>
        <dbReference type="ARBA" id="ARBA00023186"/>
    </source>
</evidence>
<dbReference type="PANTHER" id="PTHR43096">
    <property type="entry name" value="DNAJ HOMOLOG 1, MITOCHONDRIAL-RELATED"/>
    <property type="match status" value="1"/>
</dbReference>
<dbReference type="InterPro" id="IPR018253">
    <property type="entry name" value="DnaJ_domain_CS"/>
</dbReference>
<dbReference type="PANTHER" id="PTHR43096:SF52">
    <property type="entry name" value="DNAJ HOMOLOG 1, MITOCHONDRIAL-RELATED"/>
    <property type="match status" value="1"/>
</dbReference>
<keyword evidence="5" id="KW-0143">Chaperone</keyword>
<dbReference type="InterPro" id="IPR002939">
    <property type="entry name" value="DnaJ_C"/>
</dbReference>
<dbReference type="Pfam" id="PF01556">
    <property type="entry name" value="DnaJ_C"/>
    <property type="match status" value="1"/>
</dbReference>
<dbReference type="PROSITE" id="PS51188">
    <property type="entry name" value="ZF_CR"/>
    <property type="match status" value="1"/>
</dbReference>
<dbReference type="InterPro" id="IPR008971">
    <property type="entry name" value="HSP40/DnaJ_pept-bd"/>
</dbReference>
<protein>
    <recommendedName>
        <fullName evidence="10">J domain-containing protein</fullName>
    </recommendedName>
</protein>
<reference evidence="9" key="1">
    <citation type="journal article" date="2015" name="Nature">
        <title>Complex archaea that bridge the gap between prokaryotes and eukaryotes.</title>
        <authorList>
            <person name="Spang A."/>
            <person name="Saw J.H."/>
            <person name="Jorgensen S.L."/>
            <person name="Zaremba-Niedzwiedzka K."/>
            <person name="Martijn J."/>
            <person name="Lind A.E."/>
            <person name="van Eijk R."/>
            <person name="Schleper C."/>
            <person name="Guy L."/>
            <person name="Ettema T.J."/>
        </authorList>
    </citation>
    <scope>NUCLEOTIDE SEQUENCE</scope>
</reference>
<accession>A0A0F9DME0</accession>
<dbReference type="InterPro" id="IPR001623">
    <property type="entry name" value="DnaJ_domain"/>
</dbReference>
<dbReference type="GO" id="GO:0042026">
    <property type="term" value="P:protein refolding"/>
    <property type="evidence" value="ECO:0007669"/>
    <property type="project" value="TreeGrafter"/>
</dbReference>
<sequence>MIKDYYQILGVDRDAGPDALKKAYRALAHEHHPDKNPDNIEVAEEKFKEISEAYSVLSDPDRKRSYDMTGSPTGDVGGGFGGFRTTGDPFDIFRQHLRRQQPNPPMRGQSLQIPLEITLADALLGAEMSLEYHLNSGCPACHGRGGTEFETCSVCNGAGFTQTQQGSMFMQQGCSQCRAQGQVVKTPCSPCKGRGIVPETKNINIVVPPGVMHGNTMFLQGQGGAGFNGGSPGDLQVVVQLKYPDMDKISDEEKEQLRSLLTK</sequence>
<dbReference type="Gene3D" id="2.60.260.20">
    <property type="entry name" value="Urease metallochaperone UreE, N-terminal domain"/>
    <property type="match status" value="1"/>
</dbReference>
<dbReference type="SMART" id="SM00271">
    <property type="entry name" value="DnaJ"/>
    <property type="match status" value="1"/>
</dbReference>
<keyword evidence="3" id="KW-0863">Zinc-finger</keyword>
<dbReference type="GO" id="GO:0005737">
    <property type="term" value="C:cytoplasm"/>
    <property type="evidence" value="ECO:0007669"/>
    <property type="project" value="TreeGrafter"/>
</dbReference>
<evidence type="ECO:0000313" key="9">
    <source>
        <dbReference type="EMBL" id="KKL62883.1"/>
    </source>
</evidence>
<dbReference type="Gene3D" id="2.10.230.10">
    <property type="entry name" value="Heat shock protein DnaJ, cysteine-rich domain"/>
    <property type="match status" value="1"/>
</dbReference>
<dbReference type="InterPro" id="IPR001305">
    <property type="entry name" value="HSP_DnaJ_Cys-rich_dom"/>
</dbReference>
<evidence type="ECO:0000256" key="6">
    <source>
        <dbReference type="SAM" id="MobiDB-lite"/>
    </source>
</evidence>
<keyword evidence="2" id="KW-0677">Repeat</keyword>
<dbReference type="InterPro" id="IPR036410">
    <property type="entry name" value="HSP_DnaJ_Cys-rich_dom_sf"/>
</dbReference>
<dbReference type="PROSITE" id="PS00636">
    <property type="entry name" value="DNAJ_1"/>
    <property type="match status" value="1"/>
</dbReference>
<evidence type="ECO:0000256" key="1">
    <source>
        <dbReference type="ARBA" id="ARBA00022723"/>
    </source>
</evidence>
<dbReference type="GO" id="GO:0031072">
    <property type="term" value="F:heat shock protein binding"/>
    <property type="evidence" value="ECO:0007669"/>
    <property type="project" value="InterPro"/>
</dbReference>
<dbReference type="InterPro" id="IPR036869">
    <property type="entry name" value="J_dom_sf"/>
</dbReference>
<dbReference type="PRINTS" id="PR00625">
    <property type="entry name" value="JDOMAIN"/>
</dbReference>
<evidence type="ECO:0000256" key="3">
    <source>
        <dbReference type="ARBA" id="ARBA00022771"/>
    </source>
</evidence>
<organism evidence="9">
    <name type="scientific">marine sediment metagenome</name>
    <dbReference type="NCBI Taxonomy" id="412755"/>
    <lineage>
        <taxon>unclassified sequences</taxon>
        <taxon>metagenomes</taxon>
        <taxon>ecological metagenomes</taxon>
    </lineage>
</organism>
<keyword evidence="4" id="KW-0862">Zinc</keyword>
<comment type="caution">
    <text evidence="9">The sequence shown here is derived from an EMBL/GenBank/DDBJ whole genome shotgun (WGS) entry which is preliminary data.</text>
</comment>
<evidence type="ECO:0000256" key="4">
    <source>
        <dbReference type="ARBA" id="ARBA00022833"/>
    </source>
</evidence>
<feature type="domain" description="CR-type" evidence="8">
    <location>
        <begin position="125"/>
        <end position="200"/>
    </location>
</feature>
<dbReference type="Gene3D" id="1.10.287.110">
    <property type="entry name" value="DnaJ domain"/>
    <property type="match status" value="1"/>
</dbReference>
<feature type="region of interest" description="Disordered" evidence="6">
    <location>
        <begin position="61"/>
        <end position="80"/>
    </location>
</feature>
<dbReference type="CDD" id="cd10719">
    <property type="entry name" value="DnaJ_zf"/>
    <property type="match status" value="1"/>
</dbReference>
<dbReference type="SUPFAM" id="SSF57938">
    <property type="entry name" value="DnaJ/Hsp40 cysteine-rich domain"/>
    <property type="match status" value="1"/>
</dbReference>